<sequence length="470" mass="52858">MPKSLFKLVAIALCVFGLITCTQNFSINSVGVNSASAQTSEFQIWWSQGFLPEENEMISQLVSQWEQATGLKAHLTLLPSNILIEETQKALDIGRPPDIVFSPDGDTNLFPKLAWNNQLADVTPILAPLKSQFAPISLEAVSYQNKTTQKRSYYAVPLGESTVYIHYWKDALERANLTANELPSDWNAFWNYWERSQQNLLALGEPKMYGVGLCMSALGTDTSWGFEQFLEAYNARLLDENGQLLIDRPEVRSGIIAALEQYARFYQQGYVPPEATEWRDSSNNISFLDSDIVMTANSTLSIPLTQQHPPNPYNQKSNDLYFNKIATTHWPLKPDGRPLPSILSIKQAVVFAASPHQEAAFSFLSYLLQPENLNQLLVVGNKGRFLPVMIDLLENEFWNNPNDPHLTAATEIINQPTRASYPVYHPAYSQVISQNLWAKALLEIVNQKATPEAAADRTIAEIKTLFANWQ</sequence>
<dbReference type="EMBL" id="MJGC01000016">
    <property type="protein sequence ID" value="OEJ77080.1"/>
    <property type="molecule type" value="Genomic_DNA"/>
</dbReference>
<dbReference type="RefSeq" id="WP_069965320.1">
    <property type="nucleotide sequence ID" value="NZ_CM124774.1"/>
</dbReference>
<dbReference type="SUPFAM" id="SSF53850">
    <property type="entry name" value="Periplasmic binding protein-like II"/>
    <property type="match status" value="1"/>
</dbReference>
<accession>A0A1E5QQZ5</accession>
<organism evidence="2">
    <name type="scientific">Desertifilum tharense IPPAS B-1220</name>
    <dbReference type="NCBI Taxonomy" id="1781255"/>
    <lineage>
        <taxon>Bacteria</taxon>
        <taxon>Bacillati</taxon>
        <taxon>Cyanobacteriota</taxon>
        <taxon>Cyanophyceae</taxon>
        <taxon>Desertifilales</taxon>
        <taxon>Desertifilaceae</taxon>
        <taxon>Desertifilum</taxon>
    </lineage>
</organism>
<dbReference type="Pfam" id="PF13416">
    <property type="entry name" value="SBP_bac_8"/>
    <property type="match status" value="1"/>
</dbReference>
<proteinExistence type="predicted"/>
<dbReference type="Gene3D" id="3.40.190.10">
    <property type="entry name" value="Periplasmic binding protein-like II"/>
    <property type="match status" value="1"/>
</dbReference>
<name>A0A1E5QQZ5_9CYAN</name>
<feature type="chain" id="PRO_5009184420" evidence="1">
    <location>
        <begin position="23"/>
        <end position="470"/>
    </location>
</feature>
<evidence type="ECO:0000313" key="2">
    <source>
        <dbReference type="EMBL" id="OEJ77080.1"/>
    </source>
</evidence>
<comment type="caution">
    <text evidence="2">The sequence shown here is derived from an EMBL/GenBank/DDBJ whole genome shotgun (WGS) entry which is preliminary data.</text>
</comment>
<evidence type="ECO:0000256" key="1">
    <source>
        <dbReference type="SAM" id="SignalP"/>
    </source>
</evidence>
<dbReference type="OrthoDB" id="8871943at2"/>
<gene>
    <name evidence="2" type="ORF">BH720_01225</name>
</gene>
<feature type="signal peptide" evidence="1">
    <location>
        <begin position="1"/>
        <end position="22"/>
    </location>
</feature>
<dbReference type="AlphaFoldDB" id="A0A1E5QQZ5"/>
<dbReference type="STRING" id="1781255.BH720_01225"/>
<dbReference type="InterPro" id="IPR006059">
    <property type="entry name" value="SBP"/>
</dbReference>
<protein>
    <submittedName>
        <fullName evidence="2">ABC transporter substrate-binding protein</fullName>
    </submittedName>
</protein>
<keyword evidence="1" id="KW-0732">Signal</keyword>
<dbReference type="InterPro" id="IPR050490">
    <property type="entry name" value="Bact_solute-bd_prot1"/>
</dbReference>
<reference evidence="2" key="1">
    <citation type="submission" date="2016-09" db="EMBL/GenBank/DDBJ databases">
        <title>Draft genome of thermotolerant cyanobacterium Desertifilum sp. strain IPPAS B-1220.</title>
        <authorList>
            <person name="Sinetova M.A."/>
            <person name="Bolakhan K."/>
            <person name="Zayadan B.K."/>
            <person name="Mironov K.S."/>
            <person name="Ustinova V."/>
            <person name="Kupriyanova E.V."/>
            <person name="Sidorov R.A."/>
            <person name="Skrypnik A.N."/>
            <person name="Gogoleva N.E."/>
            <person name="Gogolev Y.V."/>
            <person name="Los D.A."/>
        </authorList>
    </citation>
    <scope>NUCLEOTIDE SEQUENCE [LARGE SCALE GENOMIC DNA]</scope>
    <source>
        <strain evidence="2">IPPAS B-1220</strain>
    </source>
</reference>
<dbReference type="PANTHER" id="PTHR43649:SF12">
    <property type="entry name" value="DIACETYLCHITOBIOSE BINDING PROTEIN DASA"/>
    <property type="match status" value="1"/>
</dbReference>
<dbReference type="PANTHER" id="PTHR43649">
    <property type="entry name" value="ARABINOSE-BINDING PROTEIN-RELATED"/>
    <property type="match status" value="1"/>
</dbReference>